<evidence type="ECO:0000313" key="1">
    <source>
        <dbReference type="EMBL" id="OYR14885.1"/>
    </source>
</evidence>
<comment type="caution">
    <text evidence="1">The sequence shown here is derived from an EMBL/GenBank/DDBJ whole genome shotgun (WGS) entry which is preliminary data.</text>
</comment>
<keyword evidence="2" id="KW-1185">Reference proteome</keyword>
<dbReference type="Proteomes" id="UP000215590">
    <property type="component" value="Unassembled WGS sequence"/>
</dbReference>
<organism evidence="1 2">
    <name type="scientific">Brucella thiophenivorans</name>
    <dbReference type="NCBI Taxonomy" id="571255"/>
    <lineage>
        <taxon>Bacteria</taxon>
        <taxon>Pseudomonadati</taxon>
        <taxon>Pseudomonadota</taxon>
        <taxon>Alphaproteobacteria</taxon>
        <taxon>Hyphomicrobiales</taxon>
        <taxon>Brucellaceae</taxon>
        <taxon>Brucella/Ochrobactrum group</taxon>
        <taxon>Brucella</taxon>
    </lineage>
</organism>
<evidence type="ECO:0000313" key="2">
    <source>
        <dbReference type="Proteomes" id="UP000215590"/>
    </source>
</evidence>
<protein>
    <submittedName>
        <fullName evidence="1">Uncharacterized protein</fullName>
    </submittedName>
</protein>
<accession>A0A256FJ54</accession>
<dbReference type="AlphaFoldDB" id="A0A256FJ54"/>
<reference evidence="1 2" key="1">
    <citation type="submission" date="2017-07" db="EMBL/GenBank/DDBJ databases">
        <title>Phylogenetic study on the rhizospheric bacterium Ochrobactrum sp. A44.</title>
        <authorList>
            <person name="Krzyzanowska D.M."/>
            <person name="Ossowicki A."/>
            <person name="Rajewska M."/>
            <person name="Maciag T."/>
            <person name="Kaczynski Z."/>
            <person name="Czerwicka M."/>
            <person name="Jafra S."/>
        </authorList>
    </citation>
    <scope>NUCLEOTIDE SEQUENCE [LARGE SCALE GENOMIC DNA]</scope>
    <source>
        <strain evidence="1 2">DSM 7216</strain>
    </source>
</reference>
<dbReference type="EMBL" id="NNRJ01000051">
    <property type="protein sequence ID" value="OYR14885.1"/>
    <property type="molecule type" value="Genomic_DNA"/>
</dbReference>
<sequence>MEYRLAEDGCAYLMGQIYSLRNALRTISNKIVPAEKSEIISILLKETKIYEEQLKVSNDEKFKDFAMGAIDENNRALETTI</sequence>
<proteinExistence type="predicted"/>
<name>A0A256FJ54_9HYPH</name>
<gene>
    <name evidence="1" type="ORF">CEV31_3179</name>
</gene>